<keyword evidence="3" id="KW-1185">Reference proteome</keyword>
<organism evidence="2 3">
    <name type="scientific">Septoria linicola</name>
    <dbReference type="NCBI Taxonomy" id="215465"/>
    <lineage>
        <taxon>Eukaryota</taxon>
        <taxon>Fungi</taxon>
        <taxon>Dikarya</taxon>
        <taxon>Ascomycota</taxon>
        <taxon>Pezizomycotina</taxon>
        <taxon>Dothideomycetes</taxon>
        <taxon>Dothideomycetidae</taxon>
        <taxon>Mycosphaerellales</taxon>
        <taxon>Mycosphaerellaceae</taxon>
        <taxon>Septoria</taxon>
    </lineage>
</organism>
<name>A0A9Q9B556_9PEZI</name>
<dbReference type="EMBL" id="CP099427">
    <property type="protein sequence ID" value="USW57552.1"/>
    <property type="molecule type" value="Genomic_DNA"/>
</dbReference>
<evidence type="ECO:0000313" key="3">
    <source>
        <dbReference type="Proteomes" id="UP001056384"/>
    </source>
</evidence>
<dbReference type="AlphaFoldDB" id="A0A9Q9B556"/>
<accession>A0A9Q9B556</accession>
<dbReference type="InterPro" id="IPR046539">
    <property type="entry name" value="DUF6604"/>
</dbReference>
<reference evidence="2" key="1">
    <citation type="submission" date="2022-06" db="EMBL/GenBank/DDBJ databases">
        <title>Complete genome sequences of two strains of the flax pathogen Septoria linicola.</title>
        <authorList>
            <person name="Lapalu N."/>
            <person name="Simon A."/>
            <person name="Demenou B."/>
            <person name="Paumier D."/>
            <person name="Guillot M.-P."/>
            <person name="Gout L."/>
            <person name="Valade R."/>
        </authorList>
    </citation>
    <scope>NUCLEOTIDE SEQUENCE</scope>
    <source>
        <strain evidence="2">SE15195</strain>
    </source>
</reference>
<dbReference type="OrthoDB" id="3650886at2759"/>
<sequence length="340" mass="38598">MHKNANIEACVGLERLDDEAELQLRYWCLLQDFQAISDNLLTGWESTRQGRNSMLVSATTTDAAYALMRQVEQALLAAYPRYFDWSTLAAALSLRTEASGFLFHEEELRIKLLHPSAATLLMNIREKVLDSRSNPQKQTDQAVVLDESCYDFGGILRAQTQNLVRVPGREMERNGSWTLKRFSEYNKGLLRFIKTGKLSLWLVYATYIECTTYELLGEQAKHASQLYLDKAYDMRMQLGSVLIKDRGRKCSSITDMRTEYLYRDDLKYELRLPISGLILQSTTESSLKPRKARPGAALANVRGTPTAAMNDLLIALLVNYKVVCKYANENAAILAIAHLY</sequence>
<proteinExistence type="predicted"/>
<dbReference type="Proteomes" id="UP001056384">
    <property type="component" value="Chromosome 10"/>
</dbReference>
<dbReference type="Pfam" id="PF20253">
    <property type="entry name" value="DUF6604"/>
    <property type="match status" value="1"/>
</dbReference>
<feature type="domain" description="DUF6604" evidence="1">
    <location>
        <begin position="17"/>
        <end position="76"/>
    </location>
</feature>
<gene>
    <name evidence="2" type="ORF">Slin15195_G108710</name>
</gene>
<evidence type="ECO:0000259" key="1">
    <source>
        <dbReference type="Pfam" id="PF20253"/>
    </source>
</evidence>
<evidence type="ECO:0000313" key="2">
    <source>
        <dbReference type="EMBL" id="USW57552.1"/>
    </source>
</evidence>
<protein>
    <recommendedName>
        <fullName evidence="1">DUF6604 domain-containing protein</fullName>
    </recommendedName>
</protein>